<dbReference type="InterPro" id="IPR001128">
    <property type="entry name" value="Cyt_P450"/>
</dbReference>
<reference evidence="9 10" key="1">
    <citation type="submission" date="2024-05" db="EMBL/GenBank/DDBJ databases">
        <title>A draft genome resource for the thread blight pathogen Marasmius tenuissimus strain MS-2.</title>
        <authorList>
            <person name="Yulfo-Soto G.E."/>
            <person name="Baruah I.K."/>
            <person name="Amoako-Attah I."/>
            <person name="Bukari Y."/>
            <person name="Meinhardt L.W."/>
            <person name="Bailey B.A."/>
            <person name="Cohen S.P."/>
        </authorList>
    </citation>
    <scope>NUCLEOTIDE SEQUENCE [LARGE SCALE GENOMIC DNA]</scope>
    <source>
        <strain evidence="9 10">MS-2</strain>
    </source>
</reference>
<evidence type="ECO:0000256" key="1">
    <source>
        <dbReference type="ARBA" id="ARBA00001971"/>
    </source>
</evidence>
<evidence type="ECO:0008006" key="11">
    <source>
        <dbReference type="Google" id="ProtNLM"/>
    </source>
</evidence>
<organism evidence="9 10">
    <name type="scientific">Marasmius tenuissimus</name>
    <dbReference type="NCBI Taxonomy" id="585030"/>
    <lineage>
        <taxon>Eukaryota</taxon>
        <taxon>Fungi</taxon>
        <taxon>Dikarya</taxon>
        <taxon>Basidiomycota</taxon>
        <taxon>Agaricomycotina</taxon>
        <taxon>Agaricomycetes</taxon>
        <taxon>Agaricomycetidae</taxon>
        <taxon>Agaricales</taxon>
        <taxon>Marasmiineae</taxon>
        <taxon>Marasmiaceae</taxon>
        <taxon>Marasmius</taxon>
    </lineage>
</organism>
<evidence type="ECO:0000256" key="2">
    <source>
        <dbReference type="ARBA" id="ARBA00005179"/>
    </source>
</evidence>
<dbReference type="PANTHER" id="PTHR46300">
    <property type="entry name" value="P450, PUTATIVE (EUROFUNG)-RELATED-RELATED"/>
    <property type="match status" value="1"/>
</dbReference>
<dbReference type="SUPFAM" id="SSF48264">
    <property type="entry name" value="Cytochrome P450"/>
    <property type="match status" value="1"/>
</dbReference>
<comment type="cofactor">
    <cofactor evidence="1">
        <name>heme</name>
        <dbReference type="ChEBI" id="CHEBI:30413"/>
    </cofactor>
</comment>
<keyword evidence="10" id="KW-1185">Reference proteome</keyword>
<evidence type="ECO:0000256" key="6">
    <source>
        <dbReference type="ARBA" id="ARBA00023002"/>
    </source>
</evidence>
<dbReference type="InterPro" id="IPR036396">
    <property type="entry name" value="Cyt_P450_sf"/>
</dbReference>
<evidence type="ECO:0000256" key="4">
    <source>
        <dbReference type="ARBA" id="ARBA00022617"/>
    </source>
</evidence>
<keyword evidence="6" id="KW-0560">Oxidoreductase</keyword>
<dbReference type="Proteomes" id="UP001437256">
    <property type="component" value="Unassembled WGS sequence"/>
</dbReference>
<proteinExistence type="inferred from homology"/>
<dbReference type="Gene3D" id="1.10.630.10">
    <property type="entry name" value="Cytochrome P450"/>
    <property type="match status" value="1"/>
</dbReference>
<keyword evidence="4" id="KW-0349">Heme</keyword>
<sequence length="80" mass="8828">MSDNLEKLGERDPTTGSDLEEELEDIKSAAATIFAAGEDTTYVTLSTFFLAMIQNPDIQRRVHEEIISVVGEDRLPDVTA</sequence>
<dbReference type="PRINTS" id="PR00463">
    <property type="entry name" value="EP450I"/>
</dbReference>
<name>A0ABR2ZL22_9AGAR</name>
<dbReference type="EMBL" id="JBBXMP010000121">
    <property type="protein sequence ID" value="KAL0061867.1"/>
    <property type="molecule type" value="Genomic_DNA"/>
</dbReference>
<keyword evidence="7" id="KW-0408">Iron</keyword>
<evidence type="ECO:0000313" key="9">
    <source>
        <dbReference type="EMBL" id="KAL0061867.1"/>
    </source>
</evidence>
<dbReference type="Pfam" id="PF00067">
    <property type="entry name" value="p450"/>
    <property type="match status" value="1"/>
</dbReference>
<accession>A0ABR2ZL22</accession>
<comment type="pathway">
    <text evidence="2">Secondary metabolite biosynthesis.</text>
</comment>
<comment type="caution">
    <text evidence="9">The sequence shown here is derived from an EMBL/GenBank/DDBJ whole genome shotgun (WGS) entry which is preliminary data.</text>
</comment>
<keyword evidence="5" id="KW-0479">Metal-binding</keyword>
<dbReference type="PANTHER" id="PTHR46300:SF7">
    <property type="entry name" value="P450, PUTATIVE (EUROFUNG)-RELATED"/>
    <property type="match status" value="1"/>
</dbReference>
<evidence type="ECO:0000256" key="7">
    <source>
        <dbReference type="ARBA" id="ARBA00023004"/>
    </source>
</evidence>
<dbReference type="InterPro" id="IPR002401">
    <property type="entry name" value="Cyt_P450_E_grp-I"/>
</dbReference>
<dbReference type="InterPro" id="IPR050364">
    <property type="entry name" value="Cytochrome_P450_fung"/>
</dbReference>
<protein>
    <recommendedName>
        <fullName evidence="11">Cytochrome P450</fullName>
    </recommendedName>
</protein>
<comment type="similarity">
    <text evidence="3">Belongs to the cytochrome P450 family.</text>
</comment>
<gene>
    <name evidence="9" type="ORF">AAF712_011309</name>
</gene>
<evidence type="ECO:0000313" key="10">
    <source>
        <dbReference type="Proteomes" id="UP001437256"/>
    </source>
</evidence>
<evidence type="ECO:0000256" key="5">
    <source>
        <dbReference type="ARBA" id="ARBA00022723"/>
    </source>
</evidence>
<evidence type="ECO:0000256" key="3">
    <source>
        <dbReference type="ARBA" id="ARBA00010617"/>
    </source>
</evidence>
<evidence type="ECO:0000256" key="8">
    <source>
        <dbReference type="ARBA" id="ARBA00023033"/>
    </source>
</evidence>
<keyword evidence="8" id="KW-0503">Monooxygenase</keyword>